<dbReference type="Pfam" id="PF00742">
    <property type="entry name" value="Homoserine_dh"/>
    <property type="match status" value="1"/>
</dbReference>
<evidence type="ECO:0000256" key="4">
    <source>
        <dbReference type="ARBA" id="ARBA00013213"/>
    </source>
</evidence>
<evidence type="ECO:0000256" key="10">
    <source>
        <dbReference type="ARBA" id="ARBA00049031"/>
    </source>
</evidence>
<evidence type="ECO:0000256" key="8">
    <source>
        <dbReference type="ARBA" id="ARBA00023002"/>
    </source>
</evidence>
<evidence type="ECO:0000256" key="9">
    <source>
        <dbReference type="ARBA" id="ARBA00023167"/>
    </source>
</evidence>
<evidence type="ECO:0000256" key="7">
    <source>
        <dbReference type="ARBA" id="ARBA00022697"/>
    </source>
</evidence>
<comment type="similarity">
    <text evidence="3 13">Belongs to the homoserine dehydrogenase family.</text>
</comment>
<evidence type="ECO:0000256" key="11">
    <source>
        <dbReference type="PIRSR" id="PIRSR036497-1"/>
    </source>
</evidence>
<proteinExistence type="inferred from homology"/>
<dbReference type="InterPro" id="IPR036291">
    <property type="entry name" value="NAD(P)-bd_dom_sf"/>
</dbReference>
<dbReference type="Proteomes" id="UP000463138">
    <property type="component" value="Unassembled WGS sequence"/>
</dbReference>
<feature type="domain" description="Homoserine dehydrogenase catalytic" evidence="14">
    <location>
        <begin position="148"/>
        <end position="322"/>
    </location>
</feature>
<keyword evidence="9" id="KW-0486">Methionine biosynthesis</keyword>
<dbReference type="InterPro" id="IPR005106">
    <property type="entry name" value="Asp/hSer_DH_NAD-bd"/>
</dbReference>
<dbReference type="OrthoDB" id="9808167at2"/>
<evidence type="ECO:0000259" key="14">
    <source>
        <dbReference type="Pfam" id="PF00742"/>
    </source>
</evidence>
<protein>
    <recommendedName>
        <fullName evidence="5">Homoserine dehydrogenase</fullName>
        <ecNumber evidence="4">1.1.1.3</ecNumber>
    </recommendedName>
</protein>
<dbReference type="EMBL" id="QOVF01000010">
    <property type="protein sequence ID" value="KAA0690508.1"/>
    <property type="molecule type" value="Genomic_DNA"/>
</dbReference>
<keyword evidence="6" id="KW-0028">Amino-acid biosynthesis</keyword>
<keyword evidence="17" id="KW-1185">Reference proteome</keyword>
<feature type="active site" description="Proton donor" evidence="11">
    <location>
        <position position="215"/>
    </location>
</feature>
<evidence type="ECO:0000256" key="2">
    <source>
        <dbReference type="ARBA" id="ARBA00005062"/>
    </source>
</evidence>
<feature type="binding site" evidence="12">
    <location>
        <begin position="10"/>
        <end position="15"/>
    </location>
    <ligand>
        <name>NADP(+)</name>
        <dbReference type="ChEBI" id="CHEBI:58349"/>
    </ligand>
</feature>
<comment type="caution">
    <text evidence="16">The sequence shown here is derived from an EMBL/GenBank/DDBJ whole genome shotgun (WGS) entry which is preliminary data.</text>
</comment>
<dbReference type="UniPathway" id="UPA00050">
    <property type="reaction ID" value="UER00063"/>
</dbReference>
<accession>A0A7V7KUI3</accession>
<evidence type="ECO:0000313" key="16">
    <source>
        <dbReference type="EMBL" id="KAA0690508.1"/>
    </source>
</evidence>
<comment type="catalytic activity">
    <reaction evidence="10">
        <text>L-homoserine + NAD(+) = L-aspartate 4-semialdehyde + NADH + H(+)</text>
        <dbReference type="Rhea" id="RHEA:15757"/>
        <dbReference type="ChEBI" id="CHEBI:15378"/>
        <dbReference type="ChEBI" id="CHEBI:57476"/>
        <dbReference type="ChEBI" id="CHEBI:57540"/>
        <dbReference type="ChEBI" id="CHEBI:57945"/>
        <dbReference type="ChEBI" id="CHEBI:537519"/>
        <dbReference type="EC" id="1.1.1.3"/>
    </reaction>
    <physiologicalReaction direction="right-to-left" evidence="10">
        <dbReference type="Rhea" id="RHEA:15759"/>
    </physiologicalReaction>
</comment>
<dbReference type="GO" id="GO:0050661">
    <property type="term" value="F:NADP binding"/>
    <property type="evidence" value="ECO:0007669"/>
    <property type="project" value="InterPro"/>
</dbReference>
<evidence type="ECO:0000256" key="13">
    <source>
        <dbReference type="RuleBase" id="RU004171"/>
    </source>
</evidence>
<evidence type="ECO:0000256" key="12">
    <source>
        <dbReference type="PIRSR" id="PIRSR036497-2"/>
    </source>
</evidence>
<dbReference type="UniPathway" id="UPA00051">
    <property type="reaction ID" value="UER00465"/>
</dbReference>
<sequence length="332" mass="35339">MKRWNIAITGFGAIGKAVAQIIREREQHYRELYAADIRIVAVCGSRAGLIDHDGLPWGTDSALPLQPGVTGAGFIEGSHANVLIEAGPTNFETGGSGYTYIRQALSQGMHAISISKGALVFDYAGLADLAKANGVQLKISGATSAALPTIDLLQYNLAGCQVLEVEGILTATTNFVLSKMMDGMSFDDAVAEAKRLGIAEPDPRFDVEGWDTACKVNILANAGFGARLKLQDIPRDGIDQISPADIQRWKAEGVVPKLIGRIQNDGGNTKASVELKTYPLDHPFSQVTARMKAIRVNTDVMGEITAIGVTSPLATAAAALKDFEHLLMAAHR</sequence>
<dbReference type="InterPro" id="IPR022697">
    <property type="entry name" value="HDH_short"/>
</dbReference>
<feature type="binding site" evidence="12">
    <location>
        <position position="200"/>
    </location>
    <ligand>
        <name>L-homoserine</name>
        <dbReference type="ChEBI" id="CHEBI:57476"/>
    </ligand>
</feature>
<keyword evidence="8" id="KW-0560">Oxidoreductase</keyword>
<keyword evidence="7" id="KW-0791">Threonine biosynthesis</keyword>
<dbReference type="Gene3D" id="3.40.50.720">
    <property type="entry name" value="NAD(P)-binding Rossmann-like Domain"/>
    <property type="match status" value="1"/>
</dbReference>
<comment type="pathway">
    <text evidence="1">Amino-acid biosynthesis; L-threonine biosynthesis; L-threonine from L-aspartate: step 3/5.</text>
</comment>
<feature type="binding site" evidence="12">
    <location>
        <position position="116"/>
    </location>
    <ligand>
        <name>NADPH</name>
        <dbReference type="ChEBI" id="CHEBI:57783"/>
    </ligand>
</feature>
<organism evidence="16 17">
    <name type="scientific">Halopseudomonas laoshanensis</name>
    <dbReference type="NCBI Taxonomy" id="2268758"/>
    <lineage>
        <taxon>Bacteria</taxon>
        <taxon>Pseudomonadati</taxon>
        <taxon>Pseudomonadota</taxon>
        <taxon>Gammaproteobacteria</taxon>
        <taxon>Pseudomonadales</taxon>
        <taxon>Pseudomonadaceae</taxon>
        <taxon>Halopseudomonas</taxon>
    </lineage>
</organism>
<feature type="domain" description="Aspartate/homoserine dehydrogenase NAD-binding" evidence="15">
    <location>
        <begin position="10"/>
        <end position="137"/>
    </location>
</feature>
<evidence type="ECO:0000313" key="17">
    <source>
        <dbReference type="Proteomes" id="UP000463138"/>
    </source>
</evidence>
<dbReference type="InterPro" id="IPR001342">
    <property type="entry name" value="HDH_cat"/>
</dbReference>
<dbReference type="RefSeq" id="WP_149334494.1">
    <property type="nucleotide sequence ID" value="NZ_QOVF01000010.1"/>
</dbReference>
<dbReference type="EC" id="1.1.1.3" evidence="4"/>
<name>A0A7V7KUI3_9GAMM</name>
<dbReference type="PROSITE" id="PS01042">
    <property type="entry name" value="HOMOSER_DHGENASE"/>
    <property type="match status" value="1"/>
</dbReference>
<dbReference type="PANTHER" id="PTHR43331:SF1">
    <property type="entry name" value="HOMOSERINE DEHYDROGENASE"/>
    <property type="match status" value="1"/>
</dbReference>
<dbReference type="SUPFAM" id="SSF51735">
    <property type="entry name" value="NAD(P)-binding Rossmann-fold domains"/>
    <property type="match status" value="1"/>
</dbReference>
<dbReference type="FunFam" id="3.30.360.10:FF:000005">
    <property type="entry name" value="Homoserine dehydrogenase"/>
    <property type="match status" value="1"/>
</dbReference>
<dbReference type="PIRSF" id="PIRSF036497">
    <property type="entry name" value="HDH_short"/>
    <property type="match status" value="1"/>
</dbReference>
<dbReference type="SUPFAM" id="SSF55347">
    <property type="entry name" value="Glyceraldehyde-3-phosphate dehydrogenase-like, C-terminal domain"/>
    <property type="match status" value="1"/>
</dbReference>
<evidence type="ECO:0000256" key="1">
    <source>
        <dbReference type="ARBA" id="ARBA00005056"/>
    </source>
</evidence>
<evidence type="ECO:0000256" key="5">
    <source>
        <dbReference type="ARBA" id="ARBA00013376"/>
    </source>
</evidence>
<evidence type="ECO:0000256" key="3">
    <source>
        <dbReference type="ARBA" id="ARBA00006753"/>
    </source>
</evidence>
<evidence type="ECO:0000259" key="15">
    <source>
        <dbReference type="Pfam" id="PF03447"/>
    </source>
</evidence>
<keyword evidence="12" id="KW-0521">NADP</keyword>
<reference evidence="16 17" key="1">
    <citation type="submission" date="2018-07" db="EMBL/GenBank/DDBJ databases">
        <title>Pseudomonas laoshanensis sp. nov., isolated from soil.</title>
        <authorList>
            <person name="Sun J."/>
            <person name="Yu L."/>
            <person name="Wang M."/>
            <person name="Zhang C."/>
        </authorList>
    </citation>
    <scope>NUCLEOTIDE SEQUENCE [LARGE SCALE GENOMIC DNA]</scope>
    <source>
        <strain evidence="16 17">Y22</strain>
    </source>
</reference>
<dbReference type="PANTHER" id="PTHR43331">
    <property type="entry name" value="HOMOSERINE DEHYDROGENASE"/>
    <property type="match status" value="1"/>
</dbReference>
<dbReference type="GO" id="GO:0009088">
    <property type="term" value="P:threonine biosynthetic process"/>
    <property type="evidence" value="ECO:0007669"/>
    <property type="project" value="UniProtKB-UniPathway"/>
</dbReference>
<evidence type="ECO:0000256" key="6">
    <source>
        <dbReference type="ARBA" id="ARBA00022605"/>
    </source>
</evidence>
<dbReference type="AlphaFoldDB" id="A0A7V7KUI3"/>
<dbReference type="GO" id="GO:0004412">
    <property type="term" value="F:homoserine dehydrogenase activity"/>
    <property type="evidence" value="ECO:0007669"/>
    <property type="project" value="UniProtKB-EC"/>
</dbReference>
<comment type="pathway">
    <text evidence="2">Amino-acid biosynthesis; L-methionine biosynthesis via de novo pathway; L-homoserine from L-aspartate: step 3/3.</text>
</comment>
<dbReference type="InterPro" id="IPR019811">
    <property type="entry name" value="HDH_CS"/>
</dbReference>
<dbReference type="Pfam" id="PF03447">
    <property type="entry name" value="NAD_binding_3"/>
    <property type="match status" value="1"/>
</dbReference>
<dbReference type="Gene3D" id="3.30.360.10">
    <property type="entry name" value="Dihydrodipicolinate Reductase, domain 2"/>
    <property type="match status" value="1"/>
</dbReference>
<dbReference type="GO" id="GO:0009086">
    <property type="term" value="P:methionine biosynthetic process"/>
    <property type="evidence" value="ECO:0007669"/>
    <property type="project" value="UniProtKB-KW"/>
</dbReference>
<gene>
    <name evidence="16" type="ORF">DT594_18150</name>
</gene>